<comment type="similarity">
    <text evidence="2">Belongs to the thioredoxin family. DsbE subfamily.</text>
</comment>
<name>A0A7X6JB98_9HYPH</name>
<feature type="region of interest" description="Disordered" evidence="6">
    <location>
        <begin position="1"/>
        <end position="23"/>
    </location>
</feature>
<dbReference type="CDD" id="cd03010">
    <property type="entry name" value="TlpA_like_DsbE"/>
    <property type="match status" value="1"/>
</dbReference>
<dbReference type="GO" id="GO:0015036">
    <property type="term" value="F:disulfide oxidoreductase activity"/>
    <property type="evidence" value="ECO:0007669"/>
    <property type="project" value="InterPro"/>
</dbReference>
<dbReference type="EMBL" id="JAAXZB010000001">
    <property type="protein sequence ID" value="NKW09327.1"/>
    <property type="molecule type" value="Genomic_DNA"/>
</dbReference>
<protein>
    <submittedName>
        <fullName evidence="9">DsbE family thiol:disulfide interchange protein</fullName>
    </submittedName>
</protein>
<dbReference type="InterPro" id="IPR050553">
    <property type="entry name" value="Thioredoxin_ResA/DsbE_sf"/>
</dbReference>
<keyword evidence="7" id="KW-0472">Membrane</keyword>
<dbReference type="PROSITE" id="PS51352">
    <property type="entry name" value="THIOREDOXIN_2"/>
    <property type="match status" value="1"/>
</dbReference>
<evidence type="ECO:0000256" key="4">
    <source>
        <dbReference type="ARBA" id="ARBA00023157"/>
    </source>
</evidence>
<evidence type="ECO:0000313" key="10">
    <source>
        <dbReference type="Proteomes" id="UP000558475"/>
    </source>
</evidence>
<dbReference type="AlphaFoldDB" id="A0A7X6JB98"/>
<feature type="compositionally biased region" description="Basic and acidic residues" evidence="6">
    <location>
        <begin position="11"/>
        <end position="23"/>
    </location>
</feature>
<dbReference type="Gene3D" id="3.40.30.10">
    <property type="entry name" value="Glutaredoxin"/>
    <property type="match status" value="1"/>
</dbReference>
<evidence type="ECO:0000313" key="9">
    <source>
        <dbReference type="EMBL" id="NKW09327.1"/>
    </source>
</evidence>
<evidence type="ECO:0000256" key="6">
    <source>
        <dbReference type="SAM" id="MobiDB-lite"/>
    </source>
</evidence>
<feature type="transmembrane region" description="Helical" evidence="7">
    <location>
        <begin position="28"/>
        <end position="50"/>
    </location>
</feature>
<keyword evidence="7" id="KW-1133">Transmembrane helix</keyword>
<keyword evidence="3" id="KW-0201">Cytochrome c-type biogenesis</keyword>
<accession>A0A7X6JB98</accession>
<evidence type="ECO:0000256" key="2">
    <source>
        <dbReference type="ARBA" id="ARBA00007758"/>
    </source>
</evidence>
<dbReference type="InterPro" id="IPR004799">
    <property type="entry name" value="Periplasmic_diS_OxRdtase_DsbE"/>
</dbReference>
<dbReference type="PROSITE" id="PS00194">
    <property type="entry name" value="THIOREDOXIN_1"/>
    <property type="match status" value="1"/>
</dbReference>
<dbReference type="NCBIfam" id="TIGR00385">
    <property type="entry name" value="dsbE"/>
    <property type="match status" value="1"/>
</dbReference>
<keyword evidence="4" id="KW-1015">Disulfide bond</keyword>
<dbReference type="GO" id="GO:0017004">
    <property type="term" value="P:cytochrome complex assembly"/>
    <property type="evidence" value="ECO:0007669"/>
    <property type="project" value="UniProtKB-KW"/>
</dbReference>
<dbReference type="InterPro" id="IPR013766">
    <property type="entry name" value="Thioredoxin_domain"/>
</dbReference>
<dbReference type="PANTHER" id="PTHR42852">
    <property type="entry name" value="THIOL:DISULFIDE INTERCHANGE PROTEIN DSBE"/>
    <property type="match status" value="1"/>
</dbReference>
<evidence type="ECO:0000256" key="3">
    <source>
        <dbReference type="ARBA" id="ARBA00022748"/>
    </source>
</evidence>
<dbReference type="PANTHER" id="PTHR42852:SF6">
    <property type="entry name" value="THIOL:DISULFIDE INTERCHANGE PROTEIN DSBE"/>
    <property type="match status" value="1"/>
</dbReference>
<gene>
    <name evidence="9" type="ORF">HGG76_04775</name>
</gene>
<dbReference type="Proteomes" id="UP000558475">
    <property type="component" value="Unassembled WGS sequence"/>
</dbReference>
<evidence type="ECO:0000256" key="7">
    <source>
        <dbReference type="SAM" id="Phobius"/>
    </source>
</evidence>
<dbReference type="InterPro" id="IPR017937">
    <property type="entry name" value="Thioredoxin_CS"/>
</dbReference>
<proteinExistence type="inferred from homology"/>
<organism evidence="9 10">
    <name type="scientific">Brucella tritici</name>
    <dbReference type="NCBI Taxonomy" id="94626"/>
    <lineage>
        <taxon>Bacteria</taxon>
        <taxon>Pseudomonadati</taxon>
        <taxon>Pseudomonadota</taxon>
        <taxon>Alphaproteobacteria</taxon>
        <taxon>Hyphomicrobiales</taxon>
        <taxon>Brucellaceae</taxon>
        <taxon>Brucella/Ochrobactrum group</taxon>
        <taxon>Brucella</taxon>
    </lineage>
</organism>
<evidence type="ECO:0000259" key="8">
    <source>
        <dbReference type="PROSITE" id="PS51352"/>
    </source>
</evidence>
<dbReference type="GO" id="GO:0030288">
    <property type="term" value="C:outer membrane-bounded periplasmic space"/>
    <property type="evidence" value="ECO:0007669"/>
    <property type="project" value="InterPro"/>
</dbReference>
<dbReference type="SUPFAM" id="SSF52833">
    <property type="entry name" value="Thioredoxin-like"/>
    <property type="match status" value="1"/>
</dbReference>
<evidence type="ECO:0000256" key="5">
    <source>
        <dbReference type="ARBA" id="ARBA00023284"/>
    </source>
</evidence>
<comment type="subcellular location">
    <subcellularLocation>
        <location evidence="1">Cell envelope</location>
    </subcellularLocation>
</comment>
<dbReference type="InterPro" id="IPR013740">
    <property type="entry name" value="Redoxin"/>
</dbReference>
<dbReference type="InterPro" id="IPR036249">
    <property type="entry name" value="Thioredoxin-like_sf"/>
</dbReference>
<dbReference type="Pfam" id="PF08534">
    <property type="entry name" value="Redoxin"/>
    <property type="match status" value="1"/>
</dbReference>
<feature type="compositionally biased region" description="Basic residues" evidence="6">
    <location>
        <begin position="1"/>
        <end position="10"/>
    </location>
</feature>
<sequence length="209" mass="22806">MRRRSAKAPVKHNDGNDREASRAEKRSTWVALLPLAIFVGLAAVFAVQLLSGKDNTTIPSALIGKDAPQTNLPPVEGLVRDGAPVPGLNSEDFKGKLTLVNVWGSWCVPCRQEHPLLMEIAKDERIRVVGLNYKDQPENARRFLGDLGNPFAAVGADRAGRSAIEWGVYGVPETFLVDETGKIVYKHVGPFTPESVKNDLMPAVEKAQQ</sequence>
<keyword evidence="5" id="KW-0676">Redox-active center</keyword>
<comment type="caution">
    <text evidence="9">The sequence shown here is derived from an EMBL/GenBank/DDBJ whole genome shotgun (WGS) entry which is preliminary data.</text>
</comment>
<reference evidence="9 10" key="1">
    <citation type="submission" date="2020-04" db="EMBL/GenBank/DDBJ databases">
        <title>Whole genome sequencing of clinical and environmental type strains of Ochrobactrum.</title>
        <authorList>
            <person name="Dharne M."/>
        </authorList>
    </citation>
    <scope>NUCLEOTIDE SEQUENCE [LARGE SCALE GENOMIC DNA]</scope>
    <source>
        <strain evidence="9 10">DSM 13340</strain>
    </source>
</reference>
<keyword evidence="7" id="KW-0812">Transmembrane</keyword>
<feature type="domain" description="Thioredoxin" evidence="8">
    <location>
        <begin position="61"/>
        <end position="209"/>
    </location>
</feature>
<evidence type="ECO:0000256" key="1">
    <source>
        <dbReference type="ARBA" id="ARBA00004196"/>
    </source>
</evidence>